<dbReference type="EMBL" id="CP162599">
    <property type="protein sequence ID" value="XDK34313.1"/>
    <property type="molecule type" value="Genomic_DNA"/>
</dbReference>
<evidence type="ECO:0000256" key="4">
    <source>
        <dbReference type="ARBA" id="ARBA00022840"/>
    </source>
</evidence>
<dbReference type="Pfam" id="PF00005">
    <property type="entry name" value="ABC_tran"/>
    <property type="match status" value="1"/>
</dbReference>
<dbReference type="Gene3D" id="3.40.50.300">
    <property type="entry name" value="P-loop containing nucleotide triphosphate hydrolases"/>
    <property type="match status" value="1"/>
</dbReference>
<dbReference type="PROSITE" id="PS50893">
    <property type="entry name" value="ABC_TRANSPORTER_2"/>
    <property type="match status" value="1"/>
</dbReference>
<gene>
    <name evidence="6" type="ORF">AB4Y30_08165</name>
</gene>
<evidence type="ECO:0000313" key="6">
    <source>
        <dbReference type="EMBL" id="XDK34313.1"/>
    </source>
</evidence>
<evidence type="ECO:0000256" key="2">
    <source>
        <dbReference type="ARBA" id="ARBA00022448"/>
    </source>
</evidence>
<feature type="domain" description="ABC transporter" evidence="5">
    <location>
        <begin position="6"/>
        <end position="234"/>
    </location>
</feature>
<organism evidence="6">
    <name type="scientific">Ornithinibacillus sp. 4-3</name>
    <dbReference type="NCBI Taxonomy" id="3231488"/>
    <lineage>
        <taxon>Bacteria</taxon>
        <taxon>Bacillati</taxon>
        <taxon>Bacillota</taxon>
        <taxon>Bacilli</taxon>
        <taxon>Bacillales</taxon>
        <taxon>Bacillaceae</taxon>
        <taxon>Ornithinibacillus</taxon>
    </lineage>
</organism>
<keyword evidence="2" id="KW-0813">Transport</keyword>
<accession>A0AB39HVF4</accession>
<dbReference type="PANTHER" id="PTHR43335:SF4">
    <property type="entry name" value="ABC TRANSPORTER, ATP-BINDING PROTEIN"/>
    <property type="match status" value="1"/>
</dbReference>
<dbReference type="GO" id="GO:0005524">
    <property type="term" value="F:ATP binding"/>
    <property type="evidence" value="ECO:0007669"/>
    <property type="project" value="UniProtKB-KW"/>
</dbReference>
<dbReference type="SMART" id="SM00382">
    <property type="entry name" value="AAA"/>
    <property type="match status" value="1"/>
</dbReference>
<evidence type="ECO:0000256" key="3">
    <source>
        <dbReference type="ARBA" id="ARBA00022741"/>
    </source>
</evidence>
<dbReference type="PANTHER" id="PTHR43335">
    <property type="entry name" value="ABC TRANSPORTER, ATP-BINDING PROTEIN"/>
    <property type="match status" value="1"/>
</dbReference>
<comment type="similarity">
    <text evidence="1">Belongs to the ABC transporter superfamily.</text>
</comment>
<dbReference type="RefSeq" id="WP_368654987.1">
    <property type="nucleotide sequence ID" value="NZ_CP162599.1"/>
</dbReference>
<evidence type="ECO:0000259" key="5">
    <source>
        <dbReference type="PROSITE" id="PS50893"/>
    </source>
</evidence>
<dbReference type="InterPro" id="IPR003593">
    <property type="entry name" value="AAA+_ATPase"/>
</dbReference>
<name>A0AB39HVF4_9BACI</name>
<dbReference type="GO" id="GO:0016887">
    <property type="term" value="F:ATP hydrolysis activity"/>
    <property type="evidence" value="ECO:0007669"/>
    <property type="project" value="InterPro"/>
</dbReference>
<dbReference type="SUPFAM" id="SSF52540">
    <property type="entry name" value="P-loop containing nucleoside triphosphate hydrolases"/>
    <property type="match status" value="1"/>
</dbReference>
<dbReference type="InterPro" id="IPR027417">
    <property type="entry name" value="P-loop_NTPase"/>
</dbReference>
<dbReference type="InterPro" id="IPR003439">
    <property type="entry name" value="ABC_transporter-like_ATP-bd"/>
</dbReference>
<dbReference type="AlphaFoldDB" id="A0AB39HVF4"/>
<proteinExistence type="inferred from homology"/>
<keyword evidence="3" id="KW-0547">Nucleotide-binding</keyword>
<protein>
    <submittedName>
        <fullName evidence="6">ABC transporter ATP-binding protein</fullName>
    </submittedName>
</protein>
<evidence type="ECO:0000256" key="1">
    <source>
        <dbReference type="ARBA" id="ARBA00005417"/>
    </source>
</evidence>
<reference evidence="6" key="1">
    <citation type="submission" date="2024-07" db="EMBL/GenBank/DDBJ databases">
        <title>Halotolerant mesophilic bacterium Ornithinibacillus sp. 4-3, sp. nov., isolated from soil.</title>
        <authorList>
            <person name="Sidarenka A.V."/>
            <person name="Guliayeva D.E."/>
            <person name="Leanovich S.I."/>
            <person name="Hileuskaya K.S."/>
            <person name="Akhremchuk A.E."/>
            <person name="Sikolenko M.A."/>
            <person name="Valentovich L.N."/>
        </authorList>
    </citation>
    <scope>NUCLEOTIDE SEQUENCE</scope>
    <source>
        <strain evidence="6">4-3</strain>
    </source>
</reference>
<sequence>MTETAMKLINLKKSIGKNQIIKGLDFEIKSGEVFGFIGPNGAGKTTTIRMMVGLMKITEGDVQILGKSIRDNYKEAIREVGAIVENPEMYPFMTGLQNLNHFARMIPGIKKERVQEVISLVGLEKAIKQKVGKYSLGMRQRLGIAQALLHNPSILILDEPTNGLDPAGIREIRQYIRRLATEENVSVIISSHLLSEIELMCDRIGIIKNGELVAIQNVGDSTDNETQLSQIQMEVKPAKRAIELMEEEHEINAVLSRGLITFKIQKEKIPNIIQTLVTNDILVYQVAVSQGTLEDKFFDLIGENIIG</sequence>
<dbReference type="PROSITE" id="PS00211">
    <property type="entry name" value="ABC_TRANSPORTER_1"/>
    <property type="match status" value="1"/>
</dbReference>
<keyword evidence="4 6" id="KW-0067">ATP-binding</keyword>
<dbReference type="InterPro" id="IPR017871">
    <property type="entry name" value="ABC_transporter-like_CS"/>
</dbReference>